<dbReference type="SUPFAM" id="SSF53335">
    <property type="entry name" value="S-adenosyl-L-methionine-dependent methyltransferases"/>
    <property type="match status" value="1"/>
</dbReference>
<evidence type="ECO:0000313" key="4">
    <source>
        <dbReference type="Proteomes" id="UP000441754"/>
    </source>
</evidence>
<keyword evidence="1 3" id="KW-0808">Transferase</keyword>
<dbReference type="GO" id="GO:0008168">
    <property type="term" value="F:methyltransferase activity"/>
    <property type="evidence" value="ECO:0007669"/>
    <property type="project" value="UniProtKB-KW"/>
</dbReference>
<proteinExistence type="predicted"/>
<dbReference type="RefSeq" id="WP_154175063.1">
    <property type="nucleotide sequence ID" value="NZ_WJXZ01000005.1"/>
</dbReference>
<feature type="domain" description="Methyltransferase" evidence="2">
    <location>
        <begin position="46"/>
        <end position="136"/>
    </location>
</feature>
<comment type="caution">
    <text evidence="3">The sequence shown here is derived from an EMBL/GenBank/DDBJ whole genome shotgun (WGS) entry which is preliminary data.</text>
</comment>
<evidence type="ECO:0000313" key="3">
    <source>
        <dbReference type="EMBL" id="MRS61675.1"/>
    </source>
</evidence>
<dbReference type="Proteomes" id="UP000441754">
    <property type="component" value="Unassembled WGS sequence"/>
</dbReference>
<gene>
    <name evidence="3" type="ORF">GJJ30_10280</name>
</gene>
<keyword evidence="3" id="KW-0489">Methyltransferase</keyword>
<evidence type="ECO:0000256" key="1">
    <source>
        <dbReference type="ARBA" id="ARBA00022679"/>
    </source>
</evidence>
<dbReference type="EMBL" id="WJXZ01000005">
    <property type="protein sequence ID" value="MRS61675.1"/>
    <property type="molecule type" value="Genomic_DNA"/>
</dbReference>
<evidence type="ECO:0000259" key="2">
    <source>
        <dbReference type="Pfam" id="PF13649"/>
    </source>
</evidence>
<dbReference type="CDD" id="cd02440">
    <property type="entry name" value="AdoMet_MTases"/>
    <property type="match status" value="1"/>
</dbReference>
<dbReference type="InterPro" id="IPR029063">
    <property type="entry name" value="SAM-dependent_MTases_sf"/>
</dbReference>
<protein>
    <submittedName>
        <fullName evidence="3">Methyltransferase domain-containing protein</fullName>
    </submittedName>
</protein>
<dbReference type="Pfam" id="PF13649">
    <property type="entry name" value="Methyltransf_25"/>
    <property type="match status" value="1"/>
</dbReference>
<keyword evidence="4" id="KW-1185">Reference proteome</keyword>
<dbReference type="OrthoDB" id="9779941at2"/>
<sequence length="218" mass="24634">MSSTNFSFDTIQSFDDHIELSIPNYVNLRESVLRVATHFIGENALVYDLGCSTGLLLAKVRLIAPESARLVGIDRSDNLLGKSGSQGVTLINDDLTRADFSLESCELVFCLFTLQFLPLAARKTLIEKVHSALKPGAALIIAEKQYVDNGYIQDLFTFSHYDMKLEHFTAEQILDKQLSLRRIMRPQSEEQNLALLKVFGCVTPIWQFLQFKAWLCIK</sequence>
<dbReference type="Gene3D" id="3.40.50.150">
    <property type="entry name" value="Vaccinia Virus protein VP39"/>
    <property type="match status" value="1"/>
</dbReference>
<dbReference type="PANTHER" id="PTHR43861">
    <property type="entry name" value="TRANS-ACONITATE 2-METHYLTRANSFERASE-RELATED"/>
    <property type="match status" value="1"/>
</dbReference>
<reference evidence="3 4" key="1">
    <citation type="journal article" date="2018" name="Antonie Van Leeuwenhoek">
        <title>Larkinella terrae sp. nov., isolated from soil on Jeju Island, South Korea.</title>
        <authorList>
            <person name="Ten L.N."/>
            <person name="Jeon J."/>
            <person name="Park S.J."/>
            <person name="Park S."/>
            <person name="Lee S.Y."/>
            <person name="Kim M.K."/>
            <person name="Jung H.Y."/>
        </authorList>
    </citation>
    <scope>NUCLEOTIDE SEQUENCE [LARGE SCALE GENOMIC DNA]</scope>
    <source>
        <strain evidence="3 4">KCTC 52001</strain>
    </source>
</reference>
<dbReference type="InterPro" id="IPR041698">
    <property type="entry name" value="Methyltransf_25"/>
</dbReference>
<organism evidence="3 4">
    <name type="scientific">Larkinella terrae</name>
    <dbReference type="NCBI Taxonomy" id="2025311"/>
    <lineage>
        <taxon>Bacteria</taxon>
        <taxon>Pseudomonadati</taxon>
        <taxon>Bacteroidota</taxon>
        <taxon>Cytophagia</taxon>
        <taxon>Cytophagales</taxon>
        <taxon>Spirosomataceae</taxon>
        <taxon>Larkinella</taxon>
    </lineage>
</organism>
<name>A0A7K0EIU5_9BACT</name>
<dbReference type="PANTHER" id="PTHR43861:SF2">
    <property type="entry name" value="CARBOXY-S-ADENOSYL-L-METHIONINE SYNTHASE"/>
    <property type="match status" value="1"/>
</dbReference>
<dbReference type="GO" id="GO:0032259">
    <property type="term" value="P:methylation"/>
    <property type="evidence" value="ECO:0007669"/>
    <property type="project" value="UniProtKB-KW"/>
</dbReference>
<dbReference type="AlphaFoldDB" id="A0A7K0EIU5"/>
<accession>A0A7K0EIU5</accession>